<accession>A0A1J7I928</accession>
<dbReference type="Gene3D" id="3.90.25.10">
    <property type="entry name" value="UDP-galactose 4-epimerase, domain 1"/>
    <property type="match status" value="1"/>
</dbReference>
<evidence type="ECO:0000259" key="3">
    <source>
        <dbReference type="Pfam" id="PF05368"/>
    </source>
</evidence>
<dbReference type="OrthoDB" id="5283654at2759"/>
<dbReference type="SUPFAM" id="SSF51735">
    <property type="entry name" value="NAD(P)-binding Rossmann-fold domains"/>
    <property type="match status" value="1"/>
</dbReference>
<dbReference type="InParanoid" id="A0A1J7I928"/>
<dbReference type="GO" id="GO:0016491">
    <property type="term" value="F:oxidoreductase activity"/>
    <property type="evidence" value="ECO:0007669"/>
    <property type="project" value="UniProtKB-KW"/>
</dbReference>
<organism evidence="4 5">
    <name type="scientific">Coniochaeta ligniaria NRRL 30616</name>
    <dbReference type="NCBI Taxonomy" id="1408157"/>
    <lineage>
        <taxon>Eukaryota</taxon>
        <taxon>Fungi</taxon>
        <taxon>Dikarya</taxon>
        <taxon>Ascomycota</taxon>
        <taxon>Pezizomycotina</taxon>
        <taxon>Sordariomycetes</taxon>
        <taxon>Sordariomycetidae</taxon>
        <taxon>Coniochaetales</taxon>
        <taxon>Coniochaetaceae</taxon>
        <taxon>Coniochaeta</taxon>
    </lineage>
</organism>
<feature type="non-terminal residue" evidence="4">
    <location>
        <position position="331"/>
    </location>
</feature>
<evidence type="ECO:0000313" key="5">
    <source>
        <dbReference type="Proteomes" id="UP000182658"/>
    </source>
</evidence>
<protein>
    <submittedName>
        <fullName evidence="4">NAD(P)-binding protein</fullName>
    </submittedName>
</protein>
<feature type="domain" description="NmrA-like" evidence="3">
    <location>
        <begin position="56"/>
        <end position="274"/>
    </location>
</feature>
<dbReference type="AlphaFoldDB" id="A0A1J7I928"/>
<dbReference type="InterPro" id="IPR036291">
    <property type="entry name" value="NAD(P)-bd_dom_sf"/>
</dbReference>
<dbReference type="EMBL" id="KV875105">
    <property type="protein sequence ID" value="OIW23982.1"/>
    <property type="molecule type" value="Genomic_DNA"/>
</dbReference>
<keyword evidence="1" id="KW-0521">NADP</keyword>
<dbReference type="PANTHER" id="PTHR47706">
    <property type="entry name" value="NMRA-LIKE FAMILY PROTEIN"/>
    <property type="match status" value="1"/>
</dbReference>
<dbReference type="PANTHER" id="PTHR47706:SF6">
    <property type="entry name" value="NMRA-LIKE FAMILY PROTEIN (AFU_ORTHOLOGUE AFUA_6G00280)"/>
    <property type="match status" value="1"/>
</dbReference>
<dbReference type="Pfam" id="PF05368">
    <property type="entry name" value="NmrA"/>
    <property type="match status" value="1"/>
</dbReference>
<keyword evidence="2" id="KW-0560">Oxidoreductase</keyword>
<evidence type="ECO:0000256" key="2">
    <source>
        <dbReference type="ARBA" id="ARBA00023002"/>
    </source>
</evidence>
<evidence type="ECO:0000256" key="1">
    <source>
        <dbReference type="ARBA" id="ARBA00022857"/>
    </source>
</evidence>
<gene>
    <name evidence="4" type="ORF">CONLIGDRAFT_546649</name>
</gene>
<feature type="non-terminal residue" evidence="4">
    <location>
        <position position="1"/>
    </location>
</feature>
<keyword evidence="5" id="KW-1185">Reference proteome</keyword>
<dbReference type="InterPro" id="IPR008030">
    <property type="entry name" value="NmrA-like"/>
</dbReference>
<dbReference type="Gene3D" id="3.40.50.720">
    <property type="entry name" value="NAD(P)-binding Rossmann-like Domain"/>
    <property type="match status" value="1"/>
</dbReference>
<reference evidence="4 5" key="1">
    <citation type="submission" date="2016-10" db="EMBL/GenBank/DDBJ databases">
        <title>Draft genome sequence of Coniochaeta ligniaria NRRL30616, a lignocellulolytic fungus for bioabatement of inhibitors in plant biomass hydrolysates.</title>
        <authorList>
            <consortium name="DOE Joint Genome Institute"/>
            <person name="Jimenez D.J."/>
            <person name="Hector R.E."/>
            <person name="Riley R."/>
            <person name="Sun H."/>
            <person name="Grigoriev I.V."/>
            <person name="Van Elsas J.D."/>
            <person name="Nichols N.N."/>
        </authorList>
    </citation>
    <scope>NUCLEOTIDE SEQUENCE [LARGE SCALE GENOMIC DNA]</scope>
    <source>
        <strain evidence="4 5">NRRL 30616</strain>
    </source>
</reference>
<dbReference type="STRING" id="1408157.A0A1J7I928"/>
<name>A0A1J7I928_9PEZI</name>
<dbReference type="Proteomes" id="UP000182658">
    <property type="component" value="Unassembled WGS sequence"/>
</dbReference>
<sequence length="331" mass="35298">ILLLGAGELGTAILSHLAKHPALSATRLTVALRPSTVADPSSSRLAALRSLAGPSTQQLSFAGLDLGAADAKAALVKVIRDVEAEVVIVCTGYAGSAAGAQVLVAEAVLEAGGVVKRYFPWQWGGDYDAIGPEVAGGLMAEQYAVRTVLREKAEAAGVEWTIVSTGIFMSFVFEEWVGVVEGLGEALKTGRREAVGERVTVRGFGGWGTKLTLTDVQDIGKVVADLVVDPLGERNDRGGSVVYAAGQTVTYGELADVVEKVVGPETKVVREEWTAEYLRAELEKDPENGLKKYQLMFGFPKGISWDKEKTINALRGIETVEVEQWLREKLG</sequence>
<evidence type="ECO:0000313" key="4">
    <source>
        <dbReference type="EMBL" id="OIW23982.1"/>
    </source>
</evidence>
<proteinExistence type="predicted"/>
<dbReference type="InterPro" id="IPR051609">
    <property type="entry name" value="NmrA/Isoflavone_reductase-like"/>
</dbReference>